<evidence type="ECO:0000313" key="3">
    <source>
        <dbReference type="Proteomes" id="UP000734854"/>
    </source>
</evidence>
<proteinExistence type="predicted"/>
<organism evidence="2 3">
    <name type="scientific">Zingiber officinale</name>
    <name type="common">Ginger</name>
    <name type="synonym">Amomum zingiber</name>
    <dbReference type="NCBI Taxonomy" id="94328"/>
    <lineage>
        <taxon>Eukaryota</taxon>
        <taxon>Viridiplantae</taxon>
        <taxon>Streptophyta</taxon>
        <taxon>Embryophyta</taxon>
        <taxon>Tracheophyta</taxon>
        <taxon>Spermatophyta</taxon>
        <taxon>Magnoliopsida</taxon>
        <taxon>Liliopsida</taxon>
        <taxon>Zingiberales</taxon>
        <taxon>Zingiberaceae</taxon>
        <taxon>Zingiber</taxon>
    </lineage>
</organism>
<dbReference type="EMBL" id="JACMSC010000004">
    <property type="protein sequence ID" value="KAG6524628.1"/>
    <property type="molecule type" value="Genomic_DNA"/>
</dbReference>
<feature type="region of interest" description="Disordered" evidence="1">
    <location>
        <begin position="31"/>
        <end position="52"/>
    </location>
</feature>
<dbReference type="OrthoDB" id="692030at2759"/>
<dbReference type="PANTHER" id="PTHR37256:SF1">
    <property type="entry name" value="MYB-LIKE PROTEIN A"/>
    <property type="match status" value="1"/>
</dbReference>
<gene>
    <name evidence="2" type="ORF">ZIOFF_014563</name>
</gene>
<sequence>MEVKRESKDQEEAHLSNIRGLVQRLSCSQEQQHEVQQPQKLQGGSLKKQVRRRLHATRPYQERLFNMAEARREIVAALKLHRASMKQANQPQSMAATSTLQGRSHELVVGSIRNSINHPPDGALAKYFHASPFLPMNSSSPFSSTYQLNFCLPDQPLGLNLNLQTFQNLDASIYHSIHNPTPAEPSSSQALLSSCSNASPNAVPGTKQSSHVAFNPSSVSLHQAIDEEEMAKIQSIGEQHDMEWNDKMNLATSAWWSKFLKSMEGGTDEGQCGANGNCIYAFSETLDMPYRLNGGVGEDAKESSLSQQHLDDYFHVDDYLQDATLGSLDTGEVEYGRE</sequence>
<keyword evidence="3" id="KW-1185">Reference proteome</keyword>
<evidence type="ECO:0000256" key="1">
    <source>
        <dbReference type="SAM" id="MobiDB-lite"/>
    </source>
</evidence>
<comment type="caution">
    <text evidence="2">The sequence shown here is derived from an EMBL/GenBank/DDBJ whole genome shotgun (WGS) entry which is preliminary data.</text>
</comment>
<dbReference type="Proteomes" id="UP000734854">
    <property type="component" value="Unassembled WGS sequence"/>
</dbReference>
<protein>
    <recommendedName>
        <fullName evidence="4">Hydroxyproline-rich glycoprotein family protein</fullName>
    </recommendedName>
</protein>
<reference evidence="2 3" key="1">
    <citation type="submission" date="2020-08" db="EMBL/GenBank/DDBJ databases">
        <title>Plant Genome Project.</title>
        <authorList>
            <person name="Zhang R.-G."/>
        </authorList>
    </citation>
    <scope>NUCLEOTIDE SEQUENCE [LARGE SCALE GENOMIC DNA]</scope>
    <source>
        <tissue evidence="2">Rhizome</tissue>
    </source>
</reference>
<dbReference type="AlphaFoldDB" id="A0A8J5HWH7"/>
<dbReference type="PANTHER" id="PTHR37256">
    <property type="entry name" value="E1A-BINDING PROTEIN P400-LIKE"/>
    <property type="match status" value="1"/>
</dbReference>
<evidence type="ECO:0000313" key="2">
    <source>
        <dbReference type="EMBL" id="KAG6524628.1"/>
    </source>
</evidence>
<name>A0A8J5HWH7_ZINOF</name>
<accession>A0A8J5HWH7</accession>
<evidence type="ECO:0008006" key="4">
    <source>
        <dbReference type="Google" id="ProtNLM"/>
    </source>
</evidence>